<feature type="compositionally biased region" description="Polar residues" evidence="1">
    <location>
        <begin position="108"/>
        <end position="119"/>
    </location>
</feature>
<feature type="region of interest" description="Disordered" evidence="1">
    <location>
        <begin position="102"/>
        <end position="122"/>
    </location>
</feature>
<accession>A0A1X6P6F9</accession>
<evidence type="ECO:0000256" key="1">
    <source>
        <dbReference type="SAM" id="MobiDB-lite"/>
    </source>
</evidence>
<protein>
    <submittedName>
        <fullName evidence="2">Uncharacterized protein</fullName>
    </submittedName>
</protein>
<organism evidence="2 3">
    <name type="scientific">Porphyra umbilicalis</name>
    <name type="common">Purple laver</name>
    <name type="synonym">Red alga</name>
    <dbReference type="NCBI Taxonomy" id="2786"/>
    <lineage>
        <taxon>Eukaryota</taxon>
        <taxon>Rhodophyta</taxon>
        <taxon>Bangiophyceae</taxon>
        <taxon>Bangiales</taxon>
        <taxon>Bangiaceae</taxon>
        <taxon>Porphyra</taxon>
    </lineage>
</organism>
<name>A0A1X6P6F9_PORUM</name>
<dbReference type="Proteomes" id="UP000218209">
    <property type="component" value="Unassembled WGS sequence"/>
</dbReference>
<feature type="region of interest" description="Disordered" evidence="1">
    <location>
        <begin position="1"/>
        <end position="85"/>
    </location>
</feature>
<keyword evidence="3" id="KW-1185">Reference proteome</keyword>
<dbReference type="AlphaFoldDB" id="A0A1X6P6F9"/>
<evidence type="ECO:0000313" key="2">
    <source>
        <dbReference type="EMBL" id="OSX76472.1"/>
    </source>
</evidence>
<evidence type="ECO:0000313" key="3">
    <source>
        <dbReference type="Proteomes" id="UP000218209"/>
    </source>
</evidence>
<gene>
    <name evidence="2" type="ORF">BU14_0189s0007</name>
</gene>
<proteinExistence type="predicted"/>
<dbReference type="EMBL" id="KV918865">
    <property type="protein sequence ID" value="OSX76472.1"/>
    <property type="molecule type" value="Genomic_DNA"/>
</dbReference>
<sequence length="133" mass="14232">MRFGSLPRAWDFPSANHESSASDLEAFSTSKHRRRRQPAPPKQTVRSSSSSSDEGLLSAALISKRAAPGSKGDGHDAVGAVKNDTSAAVVKRGLPAQAIDMEEMTRGKNLNKNEGSGSRASKRARIALFKKLE</sequence>
<reference evidence="2 3" key="1">
    <citation type="submission" date="2017-03" db="EMBL/GenBank/DDBJ databases">
        <title>WGS assembly of Porphyra umbilicalis.</title>
        <authorList>
            <person name="Brawley S.H."/>
            <person name="Blouin N.A."/>
            <person name="Ficko-Blean E."/>
            <person name="Wheeler G.L."/>
            <person name="Lohr M."/>
            <person name="Goodson H.V."/>
            <person name="Jenkins J.W."/>
            <person name="Blaby-Haas C.E."/>
            <person name="Helliwell K.E."/>
            <person name="Chan C."/>
            <person name="Marriage T."/>
            <person name="Bhattacharya D."/>
            <person name="Klein A.S."/>
            <person name="Badis Y."/>
            <person name="Brodie J."/>
            <person name="Cao Y."/>
            <person name="Collen J."/>
            <person name="Dittami S.M."/>
            <person name="Gachon C.M."/>
            <person name="Green B.R."/>
            <person name="Karpowicz S."/>
            <person name="Kim J.W."/>
            <person name="Kudahl U."/>
            <person name="Lin S."/>
            <person name="Michel G."/>
            <person name="Mittag M."/>
            <person name="Olson B.J."/>
            <person name="Pangilinan J."/>
            <person name="Peng Y."/>
            <person name="Qiu H."/>
            <person name="Shu S."/>
            <person name="Singer J.T."/>
            <person name="Smith A.G."/>
            <person name="Sprecher B.N."/>
            <person name="Wagner V."/>
            <person name="Wang W."/>
            <person name="Wang Z.-Y."/>
            <person name="Yan J."/>
            <person name="Yarish C."/>
            <person name="Zoeuner-Riek S."/>
            <person name="Zhuang Y."/>
            <person name="Zou Y."/>
            <person name="Lindquist E.A."/>
            <person name="Grimwood J."/>
            <person name="Barry K."/>
            <person name="Rokhsar D.S."/>
            <person name="Schmutz J."/>
            <person name="Stiller J.W."/>
            <person name="Grossman A.R."/>
            <person name="Prochnik S.E."/>
        </authorList>
    </citation>
    <scope>NUCLEOTIDE SEQUENCE [LARGE SCALE GENOMIC DNA]</scope>
    <source>
        <strain evidence="2">4086291</strain>
    </source>
</reference>